<dbReference type="FunCoup" id="A0A6L2PPB2">
    <property type="interactions" value="948"/>
</dbReference>
<feature type="transmembrane region" description="Helical" evidence="8">
    <location>
        <begin position="48"/>
        <end position="70"/>
    </location>
</feature>
<reference evidence="10" key="1">
    <citation type="submission" date="2020-01" db="EMBL/GenBank/DDBJ databases">
        <title>Draft genome sequence of the Termite Coptotermes fromosanus.</title>
        <authorList>
            <person name="Itakura S."/>
            <person name="Yosikawa Y."/>
            <person name="Umezawa K."/>
        </authorList>
    </citation>
    <scope>NUCLEOTIDE SEQUENCE [LARGE SCALE GENOMIC DNA]</scope>
</reference>
<evidence type="ECO:0000256" key="5">
    <source>
        <dbReference type="ARBA" id="ARBA00022989"/>
    </source>
</evidence>
<dbReference type="AlphaFoldDB" id="A0A6L2PPB2"/>
<comment type="caution">
    <text evidence="9">The sequence shown here is derived from an EMBL/GenBank/DDBJ whole genome shotgun (WGS) entry which is preliminary data.</text>
</comment>
<evidence type="ECO:0000256" key="4">
    <source>
        <dbReference type="ARBA" id="ARBA00022692"/>
    </source>
</evidence>
<dbReference type="OrthoDB" id="10035043at2759"/>
<feature type="transmembrane region" description="Helical" evidence="8">
    <location>
        <begin position="286"/>
        <end position="307"/>
    </location>
</feature>
<evidence type="ECO:0000256" key="3">
    <source>
        <dbReference type="ARBA" id="ARBA00022448"/>
    </source>
</evidence>
<evidence type="ECO:0000256" key="8">
    <source>
        <dbReference type="SAM" id="Phobius"/>
    </source>
</evidence>
<protein>
    <recommendedName>
        <fullName evidence="7">Adenosine 3'-phospho 5'-phosphosulfate transporter 1</fullName>
    </recommendedName>
</protein>
<proteinExistence type="inferred from homology"/>
<feature type="transmembrane region" description="Helical" evidence="8">
    <location>
        <begin position="128"/>
        <end position="148"/>
    </location>
</feature>
<accession>A0A6L2PPB2</accession>
<dbReference type="InParanoid" id="A0A6L2PPB2"/>
<evidence type="ECO:0000313" key="10">
    <source>
        <dbReference type="Proteomes" id="UP000502823"/>
    </source>
</evidence>
<feature type="transmembrane region" description="Helical" evidence="8">
    <location>
        <begin position="319"/>
        <end position="344"/>
    </location>
</feature>
<dbReference type="GO" id="GO:0046964">
    <property type="term" value="F:3'-phosphoadenosine 5'-phosphosulfate transmembrane transporter activity"/>
    <property type="evidence" value="ECO:0007669"/>
    <property type="project" value="TreeGrafter"/>
</dbReference>
<keyword evidence="6 8" id="KW-0472">Membrane</keyword>
<evidence type="ECO:0000256" key="1">
    <source>
        <dbReference type="ARBA" id="ARBA00004141"/>
    </source>
</evidence>
<feature type="transmembrane region" description="Helical" evidence="8">
    <location>
        <begin position="172"/>
        <end position="191"/>
    </location>
</feature>
<gene>
    <name evidence="9" type="ORF">Cfor_07684</name>
</gene>
<keyword evidence="3" id="KW-0813">Transport</keyword>
<keyword evidence="10" id="KW-1185">Reference proteome</keyword>
<evidence type="ECO:0000256" key="7">
    <source>
        <dbReference type="ARBA" id="ARBA00039668"/>
    </source>
</evidence>
<dbReference type="PANTHER" id="PTHR10778">
    <property type="entry name" value="SOLUTE CARRIER FAMILY 35 MEMBER B"/>
    <property type="match status" value="1"/>
</dbReference>
<feature type="transmembrane region" description="Helical" evidence="8">
    <location>
        <begin position="7"/>
        <end position="28"/>
    </location>
</feature>
<name>A0A6L2PPB2_COPFO</name>
<evidence type="ECO:0000313" key="9">
    <source>
        <dbReference type="EMBL" id="GFG34433.1"/>
    </source>
</evidence>
<organism evidence="9 10">
    <name type="scientific">Coptotermes formosanus</name>
    <name type="common">Formosan subterranean termite</name>
    <dbReference type="NCBI Taxonomy" id="36987"/>
    <lineage>
        <taxon>Eukaryota</taxon>
        <taxon>Metazoa</taxon>
        <taxon>Ecdysozoa</taxon>
        <taxon>Arthropoda</taxon>
        <taxon>Hexapoda</taxon>
        <taxon>Insecta</taxon>
        <taxon>Pterygota</taxon>
        <taxon>Neoptera</taxon>
        <taxon>Polyneoptera</taxon>
        <taxon>Dictyoptera</taxon>
        <taxon>Blattodea</taxon>
        <taxon>Blattoidea</taxon>
        <taxon>Termitoidae</taxon>
        <taxon>Rhinotermitidae</taxon>
        <taxon>Coptotermes</taxon>
    </lineage>
</organism>
<dbReference type="InterPro" id="IPR013657">
    <property type="entry name" value="SCL35B1-4/HUT1"/>
</dbReference>
<dbReference type="GO" id="GO:0000139">
    <property type="term" value="C:Golgi membrane"/>
    <property type="evidence" value="ECO:0007669"/>
    <property type="project" value="TreeGrafter"/>
</dbReference>
<sequence length="457" mass="51499">MMHRTHEVIICLLVLGTVAVVYIITQVLRSVVDLKDDTAILSSFEGSWLFRLCLNILGYATIFVPGFLIFKYVKKSNYLERTGPGCFPSAIRLCLSGPDPLVSADGFQQASSQSSQSLQQTHSTMQEAFLLIFCFLGLQLTYLTWGLLQEKIMTQEYTDSGGSKGHFTDSQFLVFVNRILAFLLSGLYIIFTRQPRHVAPLYKYVYCSFSNIMSSWCQYEALKYVSFPTQVLAKASKIIPVMIMGKIISRKKYEYYEYVTAVLISVGMTFFMLGSADDHKGNIMMFLYHVLMTTFSGLILLASYMLFDSFTSNWQGELFSVYGMSSVQMMCGVNLFSCLFTAVSLAQQGGFIHSINFMAQFPKFVFDCLVLSVCSAAGQLFIYYTIATFGPVVFVIIMTIRQGLAILLSCFIYQHHITAMGIIGVVVVFVSVFLRIYCNQRLRAIRKRAQALNCSKV</sequence>
<evidence type="ECO:0000256" key="6">
    <source>
        <dbReference type="ARBA" id="ARBA00023136"/>
    </source>
</evidence>
<comment type="subcellular location">
    <subcellularLocation>
        <location evidence="1">Membrane</location>
        <topology evidence="1">Multi-pass membrane protein</topology>
    </subcellularLocation>
</comment>
<dbReference type="PANTHER" id="PTHR10778:SF13">
    <property type="entry name" value="ADENOSINE 3'-PHOSPHO 5'-PHOSPHOSULFATE TRANSPORTER 1"/>
    <property type="match status" value="1"/>
</dbReference>
<keyword evidence="5 8" id="KW-1133">Transmembrane helix</keyword>
<feature type="transmembrane region" description="Helical" evidence="8">
    <location>
        <begin position="255"/>
        <end position="274"/>
    </location>
</feature>
<dbReference type="GO" id="GO:0005789">
    <property type="term" value="C:endoplasmic reticulum membrane"/>
    <property type="evidence" value="ECO:0007669"/>
    <property type="project" value="TreeGrafter"/>
</dbReference>
<keyword evidence="4 8" id="KW-0812">Transmembrane</keyword>
<feature type="transmembrane region" description="Helical" evidence="8">
    <location>
        <begin position="420"/>
        <end position="438"/>
    </location>
</feature>
<dbReference type="EMBL" id="BLKM01008651">
    <property type="protein sequence ID" value="GFG34433.1"/>
    <property type="molecule type" value="Genomic_DNA"/>
</dbReference>
<dbReference type="Proteomes" id="UP000502823">
    <property type="component" value="Unassembled WGS sequence"/>
</dbReference>
<evidence type="ECO:0000256" key="2">
    <source>
        <dbReference type="ARBA" id="ARBA00010694"/>
    </source>
</evidence>
<comment type="similarity">
    <text evidence="2">Belongs to the nucleotide-sugar transporter family. SLC35B subfamily.</text>
</comment>
<dbReference type="Pfam" id="PF08449">
    <property type="entry name" value="UAA"/>
    <property type="match status" value="1"/>
</dbReference>